<dbReference type="Proteomes" id="UP000009168">
    <property type="component" value="Unassembled WGS sequence"/>
</dbReference>
<feature type="region of interest" description="Disordered" evidence="2">
    <location>
        <begin position="641"/>
        <end position="677"/>
    </location>
</feature>
<feature type="coiled-coil region" evidence="1">
    <location>
        <begin position="735"/>
        <end position="777"/>
    </location>
</feature>
<organism evidence="3 4">
    <name type="scientific">Tetrahymena thermophila (strain SB210)</name>
    <dbReference type="NCBI Taxonomy" id="312017"/>
    <lineage>
        <taxon>Eukaryota</taxon>
        <taxon>Sar</taxon>
        <taxon>Alveolata</taxon>
        <taxon>Ciliophora</taxon>
        <taxon>Intramacronucleata</taxon>
        <taxon>Oligohymenophorea</taxon>
        <taxon>Hymenostomatida</taxon>
        <taxon>Tetrahymenina</taxon>
        <taxon>Tetrahymenidae</taxon>
        <taxon>Tetrahymena</taxon>
    </lineage>
</organism>
<evidence type="ECO:0000256" key="1">
    <source>
        <dbReference type="SAM" id="Coils"/>
    </source>
</evidence>
<dbReference type="EMBL" id="GG662661">
    <property type="protein sequence ID" value="EAR97709.2"/>
    <property type="molecule type" value="Genomic_DNA"/>
</dbReference>
<dbReference type="KEGG" id="tet:TTHERM_00621290"/>
<protein>
    <submittedName>
        <fullName evidence="3">Small guanosine triphosphatase family Ras-related in brain (Rab) family protein, putative</fullName>
    </submittedName>
</protein>
<feature type="region of interest" description="Disordered" evidence="2">
    <location>
        <begin position="817"/>
        <end position="842"/>
    </location>
</feature>
<dbReference type="InterPro" id="IPR027417">
    <property type="entry name" value="P-loop_NTPase"/>
</dbReference>
<dbReference type="AlphaFoldDB" id="Q23MD0"/>
<dbReference type="GeneID" id="7823860"/>
<dbReference type="RefSeq" id="XP_001017954.2">
    <property type="nucleotide sequence ID" value="XM_001017954.2"/>
</dbReference>
<evidence type="ECO:0000313" key="4">
    <source>
        <dbReference type="Proteomes" id="UP000009168"/>
    </source>
</evidence>
<name>Q23MD0_TETTS</name>
<dbReference type="HOGENOM" id="CLU_329443_0_0_1"/>
<dbReference type="Gene3D" id="3.40.50.300">
    <property type="entry name" value="P-loop containing nucleotide triphosphate hydrolases"/>
    <property type="match status" value="1"/>
</dbReference>
<dbReference type="CDD" id="cd00882">
    <property type="entry name" value="Ras_like_GTPase"/>
    <property type="match status" value="1"/>
</dbReference>
<gene>
    <name evidence="3" type="ORF">TTHERM_00621290</name>
</gene>
<dbReference type="OrthoDB" id="10020961at2759"/>
<dbReference type="SUPFAM" id="SSF52540">
    <property type="entry name" value="P-loop containing nucleoside triphosphate hydrolases"/>
    <property type="match status" value="1"/>
</dbReference>
<evidence type="ECO:0000256" key="2">
    <source>
        <dbReference type="SAM" id="MobiDB-lite"/>
    </source>
</evidence>
<keyword evidence="1" id="KW-0175">Coiled coil</keyword>
<feature type="compositionally biased region" description="Low complexity" evidence="2">
    <location>
        <begin position="254"/>
        <end position="270"/>
    </location>
</feature>
<dbReference type="SMART" id="SM00173">
    <property type="entry name" value="RAS"/>
    <property type="match status" value="1"/>
</dbReference>
<sequence length="864" mass="101378">MLDCNYLNQYSIQTILIGKQSCGKTTLIETLSGHLNKGLSQYWSSKEFGVSNIDLQFQEFVTEEIDERFILEISQSDYPIIVILTFDINDPSSFDEIVNNYCIMQMLKTIGVSQGRFILLGAKHDLKNEVQDQEISHFLSSQQYNLSYQCVSAKNNKGIKELKQSLFNLAKQQIAQIIPNTSTGSKWQSMDEKLDESYWTSNQSYNSQNRHVKIADRRSKEIPQIEEVMNILNSYKNNYFDNQLDSSYQHEEQSLSSQYEEYTETQSSQSEKLHNEHINSKVSQYGIECKQELEEQQENFYDLMNKKEEYQQVNDLEQEEIQDNTIKQICQNPLEKQQMINVSKQIYEDVDSQHQNCSPRTVNQSKQQIVCELKHELIQKQQTDLDRYFEQIGRKAQSVNKFNTINSNSSISSSYSRIYDNNKKNNIQNSHRSQQTQLVDNHDSSCNSEKWEIGVLEQIDESCQNKSQQNNQILEDKIKQQNHLYPKKVQQSSVMSETGRNLQTSYDKKNEKIYANPLNNLTNRERSNFYQINQSEIEKDSQDESLQIDDQKNNLFSEMSSCQINQIHFHQIHSHKQHKVTQSLYSEKENSFENIFQKQRNQTELNKSQIYQVKINLEKSSKNDKIVFQEIQNYNNKSIKSVKKSITKKDQESSSNKSEKENFSKKQDKKNEPNSFQKKKNTKYLMSLCLQFQDQQIYIDVLENESSFDIAHQFCKKANILPTINQIKKCQKIIQQQIEEYTQNLDRKLESIERKVLEQKEEKFESLMNQFLKENKNFLMDVNNPDVYDSNFKLISKLNQNLLQNNLTKTTNLFNQQNKTKTPTKTPTKSPSRTPKITPTKVPKTNLYVRSKSPTPLFKSTCKI</sequence>
<reference evidence="4" key="1">
    <citation type="journal article" date="2006" name="PLoS Biol.">
        <title>Macronuclear genome sequence of the ciliate Tetrahymena thermophila, a model eukaryote.</title>
        <authorList>
            <person name="Eisen J.A."/>
            <person name="Coyne R.S."/>
            <person name="Wu M."/>
            <person name="Wu D."/>
            <person name="Thiagarajan M."/>
            <person name="Wortman J.R."/>
            <person name="Badger J.H."/>
            <person name="Ren Q."/>
            <person name="Amedeo P."/>
            <person name="Jones K.M."/>
            <person name="Tallon L.J."/>
            <person name="Delcher A.L."/>
            <person name="Salzberg S.L."/>
            <person name="Silva J.C."/>
            <person name="Haas B.J."/>
            <person name="Majoros W.H."/>
            <person name="Farzad M."/>
            <person name="Carlton J.M."/>
            <person name="Smith R.K. Jr."/>
            <person name="Garg J."/>
            <person name="Pearlman R.E."/>
            <person name="Karrer K.M."/>
            <person name="Sun L."/>
            <person name="Manning G."/>
            <person name="Elde N.C."/>
            <person name="Turkewitz A.P."/>
            <person name="Asai D.J."/>
            <person name="Wilkes D.E."/>
            <person name="Wang Y."/>
            <person name="Cai H."/>
            <person name="Collins K."/>
            <person name="Stewart B.A."/>
            <person name="Lee S.R."/>
            <person name="Wilamowska K."/>
            <person name="Weinberg Z."/>
            <person name="Ruzzo W.L."/>
            <person name="Wloga D."/>
            <person name="Gaertig J."/>
            <person name="Frankel J."/>
            <person name="Tsao C.-C."/>
            <person name="Gorovsky M.A."/>
            <person name="Keeling P.J."/>
            <person name="Waller R.F."/>
            <person name="Patron N.J."/>
            <person name="Cherry J.M."/>
            <person name="Stover N.A."/>
            <person name="Krieger C.J."/>
            <person name="del Toro C."/>
            <person name="Ryder H.F."/>
            <person name="Williamson S.C."/>
            <person name="Barbeau R.A."/>
            <person name="Hamilton E.P."/>
            <person name="Orias E."/>
        </authorList>
    </citation>
    <scope>NUCLEOTIDE SEQUENCE [LARGE SCALE GENOMIC DNA]</scope>
    <source>
        <strain evidence="4">SB210</strain>
    </source>
</reference>
<feature type="compositionally biased region" description="Basic and acidic residues" evidence="2">
    <location>
        <begin position="647"/>
        <end position="672"/>
    </location>
</feature>
<accession>Q23MD0</accession>
<dbReference type="InParanoid" id="Q23MD0"/>
<evidence type="ECO:0000313" key="3">
    <source>
        <dbReference type="EMBL" id="EAR97709.2"/>
    </source>
</evidence>
<dbReference type="SMART" id="SM00175">
    <property type="entry name" value="RAB"/>
    <property type="match status" value="1"/>
</dbReference>
<dbReference type="PROSITE" id="PS51419">
    <property type="entry name" value="RAB"/>
    <property type="match status" value="1"/>
</dbReference>
<proteinExistence type="predicted"/>
<keyword evidence="4" id="KW-1185">Reference proteome</keyword>
<feature type="region of interest" description="Disordered" evidence="2">
    <location>
        <begin position="247"/>
        <end position="275"/>
    </location>
</feature>